<dbReference type="Gene3D" id="3.40.50.2300">
    <property type="match status" value="1"/>
</dbReference>
<gene>
    <name evidence="4" type="ORF">KDA_03940</name>
</gene>
<dbReference type="AlphaFoldDB" id="A0A402B0N5"/>
<sequence length="272" mass="31140">MKKELIDERIAWSNQYIMGILKILIVDDHGPLRKALYQGLEATREVQVVGEAATGREAVTRALELDMDVILMDVQLRDPREGRRALSGVGAAVAIRRERPRMPVVFYSIQDDDEYYREFRASGILTHYAYVRKSNYLLPSMLVPLLRDAVSGRSLVDPEIEDRVQEVRDLDEQSPRALLEPNELRVAELMAQGMTNEQIASRLSLHDKRAVSRTNGRIYAAWGLSENAVDDKVARARATLIFMLNRMVMWDEDGIALVQDRRGEWVPLYKEE</sequence>
<keyword evidence="5" id="KW-1185">Reference proteome</keyword>
<reference evidence="5" key="1">
    <citation type="submission" date="2018-12" db="EMBL/GenBank/DDBJ databases">
        <title>Tengunoibacter tsumagoiensis gen. nov., sp. nov., Dictyobacter kobayashii sp. nov., D. alpinus sp. nov., and D. joshuensis sp. nov. and description of Dictyobacteraceae fam. nov. within the order Ktedonobacterales isolated from Tengu-no-mugimeshi.</title>
        <authorList>
            <person name="Wang C.M."/>
            <person name="Zheng Y."/>
            <person name="Sakai Y."/>
            <person name="Toyoda A."/>
            <person name="Minakuchi Y."/>
            <person name="Abe K."/>
            <person name="Yokota A."/>
            <person name="Yabe S."/>
        </authorList>
    </citation>
    <scope>NUCLEOTIDE SEQUENCE [LARGE SCALE GENOMIC DNA]</scope>
    <source>
        <strain evidence="5">Uno16</strain>
    </source>
</reference>
<name>A0A402B0N5_9CHLR</name>
<dbReference type="InterPro" id="IPR011006">
    <property type="entry name" value="CheY-like_superfamily"/>
</dbReference>
<feature type="modified residue" description="4-aspartylphosphate" evidence="2">
    <location>
        <position position="73"/>
    </location>
</feature>
<dbReference type="SMART" id="SM00448">
    <property type="entry name" value="REC"/>
    <property type="match status" value="1"/>
</dbReference>
<feature type="domain" description="Response regulatory" evidence="3">
    <location>
        <begin position="22"/>
        <end position="142"/>
    </location>
</feature>
<keyword evidence="1" id="KW-0238">DNA-binding</keyword>
<protein>
    <submittedName>
        <fullName evidence="4">Transcriptional regulator</fullName>
    </submittedName>
</protein>
<evidence type="ECO:0000313" key="4">
    <source>
        <dbReference type="EMBL" id="GCE24910.1"/>
    </source>
</evidence>
<proteinExistence type="predicted"/>
<accession>A0A402B0N5</accession>
<comment type="caution">
    <text evidence="4">The sequence shown here is derived from an EMBL/GenBank/DDBJ whole genome shotgun (WGS) entry which is preliminary data.</text>
</comment>
<dbReference type="InterPro" id="IPR058245">
    <property type="entry name" value="NreC/VraR/RcsB-like_REC"/>
</dbReference>
<dbReference type="GO" id="GO:0006355">
    <property type="term" value="P:regulation of DNA-templated transcription"/>
    <property type="evidence" value="ECO:0007669"/>
    <property type="project" value="InterPro"/>
</dbReference>
<dbReference type="SUPFAM" id="SSF52172">
    <property type="entry name" value="CheY-like"/>
    <property type="match status" value="1"/>
</dbReference>
<dbReference type="PROSITE" id="PS50110">
    <property type="entry name" value="RESPONSE_REGULATORY"/>
    <property type="match status" value="1"/>
</dbReference>
<dbReference type="Pfam" id="PF00072">
    <property type="entry name" value="Response_reg"/>
    <property type="match status" value="1"/>
</dbReference>
<dbReference type="EMBL" id="BIFT01000001">
    <property type="protein sequence ID" value="GCE24910.1"/>
    <property type="molecule type" value="Genomic_DNA"/>
</dbReference>
<evidence type="ECO:0000313" key="5">
    <source>
        <dbReference type="Proteomes" id="UP000287171"/>
    </source>
</evidence>
<evidence type="ECO:0000259" key="3">
    <source>
        <dbReference type="PROSITE" id="PS50110"/>
    </source>
</evidence>
<evidence type="ECO:0000256" key="1">
    <source>
        <dbReference type="ARBA" id="ARBA00023125"/>
    </source>
</evidence>
<dbReference type="GO" id="GO:0000160">
    <property type="term" value="P:phosphorelay signal transduction system"/>
    <property type="evidence" value="ECO:0007669"/>
    <property type="project" value="InterPro"/>
</dbReference>
<dbReference type="InterPro" id="IPR001789">
    <property type="entry name" value="Sig_transdc_resp-reg_receiver"/>
</dbReference>
<evidence type="ECO:0000256" key="2">
    <source>
        <dbReference type="PROSITE-ProRule" id="PRU00169"/>
    </source>
</evidence>
<dbReference type="InterPro" id="IPR039420">
    <property type="entry name" value="WalR-like"/>
</dbReference>
<dbReference type="SUPFAM" id="SSF46894">
    <property type="entry name" value="C-terminal effector domain of the bipartite response regulators"/>
    <property type="match status" value="1"/>
</dbReference>
<dbReference type="PANTHER" id="PTHR43214">
    <property type="entry name" value="TWO-COMPONENT RESPONSE REGULATOR"/>
    <property type="match status" value="1"/>
</dbReference>
<dbReference type="Proteomes" id="UP000287171">
    <property type="component" value="Unassembled WGS sequence"/>
</dbReference>
<keyword evidence="2" id="KW-0597">Phosphoprotein</keyword>
<dbReference type="GO" id="GO:0003677">
    <property type="term" value="F:DNA binding"/>
    <property type="evidence" value="ECO:0007669"/>
    <property type="project" value="UniProtKB-KW"/>
</dbReference>
<organism evidence="4 5">
    <name type="scientific">Dictyobacter alpinus</name>
    <dbReference type="NCBI Taxonomy" id="2014873"/>
    <lineage>
        <taxon>Bacteria</taxon>
        <taxon>Bacillati</taxon>
        <taxon>Chloroflexota</taxon>
        <taxon>Ktedonobacteria</taxon>
        <taxon>Ktedonobacterales</taxon>
        <taxon>Dictyobacteraceae</taxon>
        <taxon>Dictyobacter</taxon>
    </lineage>
</organism>
<dbReference type="PANTHER" id="PTHR43214:SF43">
    <property type="entry name" value="TWO-COMPONENT RESPONSE REGULATOR"/>
    <property type="match status" value="1"/>
</dbReference>
<dbReference type="InterPro" id="IPR016032">
    <property type="entry name" value="Sig_transdc_resp-reg_C-effctor"/>
</dbReference>
<dbReference type="CDD" id="cd17535">
    <property type="entry name" value="REC_NarL-like"/>
    <property type="match status" value="1"/>
</dbReference>